<dbReference type="Proteomes" id="UP000294575">
    <property type="component" value="Unassembled WGS sequence"/>
</dbReference>
<feature type="signal peptide" evidence="8">
    <location>
        <begin position="1"/>
        <end position="24"/>
    </location>
</feature>
<organism evidence="9 10">
    <name type="scientific">Thiopseudomonas denitrificans</name>
    <dbReference type="NCBI Taxonomy" id="1501432"/>
    <lineage>
        <taxon>Bacteria</taxon>
        <taxon>Pseudomonadati</taxon>
        <taxon>Pseudomonadota</taxon>
        <taxon>Gammaproteobacteria</taxon>
        <taxon>Pseudomonadales</taxon>
        <taxon>Pseudomonadaceae</taxon>
        <taxon>Thiopseudomonas</taxon>
    </lineage>
</organism>
<keyword evidence="5 7" id="KW-0975">Bacterial flagellum</keyword>
<evidence type="ECO:0000256" key="3">
    <source>
        <dbReference type="ARBA" id="ARBA00022989"/>
    </source>
</evidence>
<evidence type="ECO:0000256" key="8">
    <source>
        <dbReference type="SAM" id="SignalP"/>
    </source>
</evidence>
<keyword evidence="10" id="KW-1185">Reference proteome</keyword>
<protein>
    <recommendedName>
        <fullName evidence="7">Flagellar protein</fullName>
    </recommendedName>
</protein>
<evidence type="ECO:0000256" key="2">
    <source>
        <dbReference type="ARBA" id="ARBA00022692"/>
    </source>
</evidence>
<dbReference type="AlphaFoldDB" id="A0A4R6U276"/>
<comment type="similarity">
    <text evidence="6 7">Belongs to the FliO/MopB family.</text>
</comment>
<keyword evidence="9" id="KW-0966">Cell projection</keyword>
<dbReference type="EMBL" id="SNYK01000001">
    <property type="protein sequence ID" value="TDQ40051.1"/>
    <property type="molecule type" value="Genomic_DNA"/>
</dbReference>
<proteinExistence type="inferred from homology"/>
<evidence type="ECO:0000313" key="9">
    <source>
        <dbReference type="EMBL" id="TDQ40051.1"/>
    </source>
</evidence>
<dbReference type="PANTHER" id="PTHR38766">
    <property type="entry name" value="FLAGELLAR PROTEIN FLIO"/>
    <property type="match status" value="1"/>
</dbReference>
<comment type="caution">
    <text evidence="9">The sequence shown here is derived from an EMBL/GenBank/DDBJ whole genome shotgun (WGS) entry which is preliminary data.</text>
</comment>
<dbReference type="PANTHER" id="PTHR38766:SF1">
    <property type="entry name" value="FLAGELLAR PROTEIN FLIO"/>
    <property type="match status" value="1"/>
</dbReference>
<keyword evidence="8" id="KW-0732">Signal</keyword>
<evidence type="ECO:0000256" key="1">
    <source>
        <dbReference type="ARBA" id="ARBA00022475"/>
    </source>
</evidence>
<accession>A0A4R6U276</accession>
<comment type="subcellular location">
    <subcellularLocation>
        <location evidence="7">Cell membrane</location>
    </subcellularLocation>
    <subcellularLocation>
        <location evidence="7">Bacterial flagellum basal body</location>
    </subcellularLocation>
</comment>
<dbReference type="NCBIfam" id="TIGR03500">
    <property type="entry name" value="FliO_TIGR"/>
    <property type="match status" value="1"/>
</dbReference>
<gene>
    <name evidence="9" type="ORF">DFQ45_101184</name>
</gene>
<feature type="chain" id="PRO_5020873939" description="Flagellar protein" evidence="8">
    <location>
        <begin position="25"/>
        <end position="166"/>
    </location>
</feature>
<dbReference type="GO" id="GO:0044781">
    <property type="term" value="P:bacterial-type flagellum organization"/>
    <property type="evidence" value="ECO:0007669"/>
    <property type="project" value="UniProtKB-UniRule"/>
</dbReference>
<dbReference type="InterPro" id="IPR052205">
    <property type="entry name" value="FliO/MopB"/>
</dbReference>
<dbReference type="PROSITE" id="PS51257">
    <property type="entry name" value="PROKAR_LIPOPROTEIN"/>
    <property type="match status" value="1"/>
</dbReference>
<evidence type="ECO:0000256" key="4">
    <source>
        <dbReference type="ARBA" id="ARBA00023136"/>
    </source>
</evidence>
<name>A0A4R6U276_9GAMM</name>
<feature type="transmembrane region" description="Helical" evidence="7">
    <location>
        <begin position="54"/>
        <end position="74"/>
    </location>
</feature>
<dbReference type="InterPro" id="IPR022781">
    <property type="entry name" value="Flagellar_biosynth_FliO"/>
</dbReference>
<dbReference type="Pfam" id="PF04347">
    <property type="entry name" value="FliO"/>
    <property type="match status" value="1"/>
</dbReference>
<dbReference type="GO" id="GO:0009425">
    <property type="term" value="C:bacterial-type flagellum basal body"/>
    <property type="evidence" value="ECO:0007669"/>
    <property type="project" value="UniProtKB-SubCell"/>
</dbReference>
<evidence type="ECO:0000313" key="10">
    <source>
        <dbReference type="Proteomes" id="UP000294575"/>
    </source>
</evidence>
<keyword evidence="2 7" id="KW-0812">Transmembrane</keyword>
<dbReference type="RefSeq" id="WP_240622502.1">
    <property type="nucleotide sequence ID" value="NZ_LNJZ01000007.1"/>
</dbReference>
<keyword evidence="1 7" id="KW-1003">Cell membrane</keyword>
<reference evidence="9 10" key="1">
    <citation type="submission" date="2019-03" db="EMBL/GenBank/DDBJ databases">
        <title>Genomic Encyclopedia of Type Strains, Phase IV (KMG-IV): sequencing the most valuable type-strain genomes for metagenomic binning, comparative biology and taxonomic classification.</title>
        <authorList>
            <person name="Goeker M."/>
        </authorList>
    </citation>
    <scope>NUCLEOTIDE SEQUENCE [LARGE SCALE GENOMIC DNA]</scope>
    <source>
        <strain evidence="9 10">DSM 28679</strain>
    </source>
</reference>
<keyword evidence="3 7" id="KW-1133">Transmembrane helix</keyword>
<evidence type="ECO:0000256" key="7">
    <source>
        <dbReference type="RuleBase" id="RU362064"/>
    </source>
</evidence>
<evidence type="ECO:0000256" key="5">
    <source>
        <dbReference type="ARBA" id="ARBA00023143"/>
    </source>
</evidence>
<keyword evidence="4 7" id="KW-0472">Membrane</keyword>
<keyword evidence="9" id="KW-0282">Flagellum</keyword>
<sequence>MKYRLLQYTTVLSGMLACWPQAWAEQAGSTAKGLREPAVVLGRTTGTADMGSQMLQLLLGLLLVIGLIFLLAWLTRRVQQRLPGGHGSDTIQLVATRSLGPRERLLLVQVGKEQVLLGLTPGSIETLHVLQEPVEAAIQDTQTVGEFARRLKQALHQGGPDKDKET</sequence>
<keyword evidence="9" id="KW-0969">Cilium</keyword>
<evidence type="ECO:0000256" key="6">
    <source>
        <dbReference type="ARBA" id="ARBA00037937"/>
    </source>
</evidence>
<dbReference type="GO" id="GO:0005886">
    <property type="term" value="C:plasma membrane"/>
    <property type="evidence" value="ECO:0007669"/>
    <property type="project" value="UniProtKB-SubCell"/>
</dbReference>